<dbReference type="EMBL" id="DPVV01000092">
    <property type="protein sequence ID" value="HCL01290.1"/>
    <property type="molecule type" value="Genomic_DNA"/>
</dbReference>
<evidence type="ECO:0000256" key="1">
    <source>
        <dbReference type="SAM" id="Phobius"/>
    </source>
</evidence>
<protein>
    <recommendedName>
        <fullName evidence="2">Histidine kinase/HSP90-like ATPase domain-containing protein</fullName>
    </recommendedName>
</protein>
<dbReference type="GO" id="GO:0016020">
    <property type="term" value="C:membrane"/>
    <property type="evidence" value="ECO:0007669"/>
    <property type="project" value="InterPro"/>
</dbReference>
<dbReference type="AlphaFoldDB" id="A0A3D2X2D5"/>
<accession>A0A3D2X2D5</accession>
<dbReference type="PANTHER" id="PTHR34220:SF7">
    <property type="entry name" value="SENSOR HISTIDINE KINASE YPDA"/>
    <property type="match status" value="1"/>
</dbReference>
<dbReference type="InterPro" id="IPR003594">
    <property type="entry name" value="HATPase_dom"/>
</dbReference>
<gene>
    <name evidence="3" type="ORF">DHW61_02570</name>
</gene>
<dbReference type="Pfam" id="PF02518">
    <property type="entry name" value="HATPase_c"/>
    <property type="match status" value="1"/>
</dbReference>
<dbReference type="InterPro" id="IPR036890">
    <property type="entry name" value="HATPase_C_sf"/>
</dbReference>
<organism evidence="3 4">
    <name type="scientific">Lachnoclostridium phytofermentans</name>
    <dbReference type="NCBI Taxonomy" id="66219"/>
    <lineage>
        <taxon>Bacteria</taxon>
        <taxon>Bacillati</taxon>
        <taxon>Bacillota</taxon>
        <taxon>Clostridia</taxon>
        <taxon>Lachnospirales</taxon>
        <taxon>Lachnospiraceae</taxon>
    </lineage>
</organism>
<name>A0A3D2X2D5_9FIRM</name>
<dbReference type="PANTHER" id="PTHR34220">
    <property type="entry name" value="SENSOR HISTIDINE KINASE YPDA"/>
    <property type="match status" value="1"/>
</dbReference>
<dbReference type="Gene3D" id="6.10.340.10">
    <property type="match status" value="1"/>
</dbReference>
<feature type="transmembrane region" description="Helical" evidence="1">
    <location>
        <begin position="20"/>
        <end position="40"/>
    </location>
</feature>
<evidence type="ECO:0000313" key="4">
    <source>
        <dbReference type="Proteomes" id="UP000262969"/>
    </source>
</evidence>
<keyword evidence="1" id="KW-0812">Transmembrane</keyword>
<keyword evidence="1" id="KW-0472">Membrane</keyword>
<sequence>MMQFVKTFYRDYSLKKKLIIVYTTFTLFIVLLVGISTYNLSIRRLENNEKAFITNKLDSTVFLLDSILDSYVIKSDSIFSNILIQRALTRNYEKKNVLHVLDAYQNEIYKTIDPIMDDVIERKYSNNSYVLLNSKVKIYTMNSTFPIDGGIVREYNKIANEEWVKSTEKENGRIKWRGLFLDQGKEFISVNRVHKDFKSLKPIGILSILIPKSKIIDLISLSDNEKLMDIYLFDDEDNFISSRNNNINLEDAQVLLPRIKDKDIGDSIIDFGGEKYIVVNNVSRVTGWHMIGIYPYRQITQSMSSIKDATLFILIIAIVSSILITIVMSNVITKRLSKIMKKMAIIKEDRYEKIDPIEGKDEIGQLDNMFNSLIKEINNHVETEMTLQTESSRLKLELLQANINPHIIYNTLATIRWKAKEIGAKDIDNVVEQLTGFFKYHLNKGMVIATIKQELDLIKCYIQIYKFTYNMDFEENIEIENEVLDYYTLHLIIQPIVENALVHGLRPRKKKGKLSIKVSNDSNDIIFVIEDNGTGMTQEKVLEVLTNAYESSLSGYGLKNVADRIKLYFGTQYGLGIDTQVDIGTRVTVTIPILSKEEHIGKIGDLI</sequence>
<dbReference type="GO" id="GO:0000155">
    <property type="term" value="F:phosphorelay sensor kinase activity"/>
    <property type="evidence" value="ECO:0007669"/>
    <property type="project" value="InterPro"/>
</dbReference>
<dbReference type="Gene3D" id="3.30.565.10">
    <property type="entry name" value="Histidine kinase-like ATPase, C-terminal domain"/>
    <property type="match status" value="1"/>
</dbReference>
<dbReference type="Pfam" id="PF06580">
    <property type="entry name" value="His_kinase"/>
    <property type="match status" value="1"/>
</dbReference>
<evidence type="ECO:0000259" key="2">
    <source>
        <dbReference type="SMART" id="SM00387"/>
    </source>
</evidence>
<dbReference type="SMART" id="SM00387">
    <property type="entry name" value="HATPase_c"/>
    <property type="match status" value="1"/>
</dbReference>
<proteinExistence type="predicted"/>
<dbReference type="InterPro" id="IPR010559">
    <property type="entry name" value="Sig_transdc_His_kin_internal"/>
</dbReference>
<keyword evidence="1" id="KW-1133">Transmembrane helix</keyword>
<comment type="caution">
    <text evidence="3">The sequence shown here is derived from an EMBL/GenBank/DDBJ whole genome shotgun (WGS) entry which is preliminary data.</text>
</comment>
<dbReference type="Proteomes" id="UP000262969">
    <property type="component" value="Unassembled WGS sequence"/>
</dbReference>
<dbReference type="InterPro" id="IPR050640">
    <property type="entry name" value="Bact_2-comp_sensor_kinase"/>
</dbReference>
<evidence type="ECO:0000313" key="3">
    <source>
        <dbReference type="EMBL" id="HCL01290.1"/>
    </source>
</evidence>
<feature type="domain" description="Histidine kinase/HSP90-like ATPase" evidence="2">
    <location>
        <begin position="484"/>
        <end position="595"/>
    </location>
</feature>
<feature type="transmembrane region" description="Helical" evidence="1">
    <location>
        <begin position="311"/>
        <end position="333"/>
    </location>
</feature>
<dbReference type="SUPFAM" id="SSF55874">
    <property type="entry name" value="ATPase domain of HSP90 chaperone/DNA topoisomerase II/histidine kinase"/>
    <property type="match status" value="1"/>
</dbReference>
<reference evidence="3 4" key="1">
    <citation type="journal article" date="2018" name="Nat. Biotechnol.">
        <title>A standardized bacterial taxonomy based on genome phylogeny substantially revises the tree of life.</title>
        <authorList>
            <person name="Parks D.H."/>
            <person name="Chuvochina M."/>
            <person name="Waite D.W."/>
            <person name="Rinke C."/>
            <person name="Skarshewski A."/>
            <person name="Chaumeil P.A."/>
            <person name="Hugenholtz P."/>
        </authorList>
    </citation>
    <scope>NUCLEOTIDE SEQUENCE [LARGE SCALE GENOMIC DNA]</scope>
    <source>
        <strain evidence="3">UBA11728</strain>
    </source>
</reference>